<dbReference type="GO" id="GO:0003723">
    <property type="term" value="F:RNA binding"/>
    <property type="evidence" value="ECO:0007669"/>
    <property type="project" value="UniProtKB-UniRule"/>
</dbReference>
<dbReference type="PROSITE" id="PS51194">
    <property type="entry name" value="HELICASE_CTER"/>
    <property type="match status" value="1"/>
</dbReference>
<evidence type="ECO:0000256" key="3">
    <source>
        <dbReference type="ARBA" id="ARBA00022806"/>
    </source>
</evidence>
<evidence type="ECO:0000256" key="4">
    <source>
        <dbReference type="ARBA" id="ARBA00022840"/>
    </source>
</evidence>
<feature type="region of interest" description="Disordered" evidence="9">
    <location>
        <begin position="587"/>
        <end position="708"/>
    </location>
</feature>
<dbReference type="InterPro" id="IPR001650">
    <property type="entry name" value="Helicase_C-like"/>
</dbReference>
<name>A0AAD6H4T9_9EURO</name>
<evidence type="ECO:0000256" key="8">
    <source>
        <dbReference type="RuleBase" id="RU365068"/>
    </source>
</evidence>
<dbReference type="SUPFAM" id="SSF52540">
    <property type="entry name" value="P-loop containing nucleoside triphosphate hydrolases"/>
    <property type="match status" value="2"/>
</dbReference>
<comment type="similarity">
    <text evidence="7">Belongs to the DEAD box helicase family.</text>
</comment>
<dbReference type="Proteomes" id="UP001213799">
    <property type="component" value="Unassembled WGS sequence"/>
</dbReference>
<evidence type="ECO:0000256" key="9">
    <source>
        <dbReference type="SAM" id="MobiDB-lite"/>
    </source>
</evidence>
<organism evidence="12 13">
    <name type="scientific">Penicillium hordei</name>
    <dbReference type="NCBI Taxonomy" id="40994"/>
    <lineage>
        <taxon>Eukaryota</taxon>
        <taxon>Fungi</taxon>
        <taxon>Dikarya</taxon>
        <taxon>Ascomycota</taxon>
        <taxon>Pezizomycotina</taxon>
        <taxon>Eurotiomycetes</taxon>
        <taxon>Eurotiomycetidae</taxon>
        <taxon>Eurotiales</taxon>
        <taxon>Aspergillaceae</taxon>
        <taxon>Penicillium</taxon>
    </lineage>
</organism>
<gene>
    <name evidence="12" type="ORF">N7537_000175</name>
</gene>
<dbReference type="GO" id="GO:0016787">
    <property type="term" value="F:hydrolase activity"/>
    <property type="evidence" value="ECO:0007669"/>
    <property type="project" value="UniProtKB-KW"/>
</dbReference>
<keyword evidence="13" id="KW-1185">Reference proteome</keyword>
<dbReference type="CDD" id="cd17964">
    <property type="entry name" value="DEADc_MSS116"/>
    <property type="match status" value="1"/>
</dbReference>
<evidence type="ECO:0000256" key="6">
    <source>
        <dbReference type="ARBA" id="ARBA00047984"/>
    </source>
</evidence>
<dbReference type="Gene3D" id="3.40.50.300">
    <property type="entry name" value="P-loop containing nucleotide triphosphate hydrolases"/>
    <property type="match status" value="2"/>
</dbReference>
<evidence type="ECO:0000313" key="12">
    <source>
        <dbReference type="EMBL" id="KAJ5615061.1"/>
    </source>
</evidence>
<dbReference type="GO" id="GO:0005524">
    <property type="term" value="F:ATP binding"/>
    <property type="evidence" value="ECO:0007669"/>
    <property type="project" value="UniProtKB-UniRule"/>
</dbReference>
<reference evidence="12" key="2">
    <citation type="submission" date="2023-01" db="EMBL/GenBank/DDBJ databases">
        <authorList>
            <person name="Petersen C."/>
        </authorList>
    </citation>
    <scope>NUCLEOTIDE SEQUENCE</scope>
    <source>
        <strain evidence="12">IBT 12815</strain>
    </source>
</reference>
<proteinExistence type="inferred from homology"/>
<feature type="compositionally biased region" description="Basic and acidic residues" evidence="9">
    <location>
        <begin position="680"/>
        <end position="698"/>
    </location>
</feature>
<dbReference type="GeneID" id="81581475"/>
<comment type="function">
    <text evidence="8">RNA helicase.</text>
</comment>
<evidence type="ECO:0000313" key="13">
    <source>
        <dbReference type="Proteomes" id="UP001213799"/>
    </source>
</evidence>
<keyword evidence="1 7" id="KW-0547">Nucleotide-binding</keyword>
<dbReference type="PROSITE" id="PS51192">
    <property type="entry name" value="HELICASE_ATP_BIND_1"/>
    <property type="match status" value="1"/>
</dbReference>
<dbReference type="EMBL" id="JAQJAE010000001">
    <property type="protein sequence ID" value="KAJ5615061.1"/>
    <property type="molecule type" value="Genomic_DNA"/>
</dbReference>
<feature type="compositionally biased region" description="Basic and acidic residues" evidence="9">
    <location>
        <begin position="617"/>
        <end position="631"/>
    </location>
</feature>
<dbReference type="InterPro" id="IPR027417">
    <property type="entry name" value="P-loop_NTPase"/>
</dbReference>
<evidence type="ECO:0000256" key="5">
    <source>
        <dbReference type="ARBA" id="ARBA00022884"/>
    </source>
</evidence>
<dbReference type="CDD" id="cd18787">
    <property type="entry name" value="SF2_C_DEAD"/>
    <property type="match status" value="1"/>
</dbReference>
<dbReference type="RefSeq" id="XP_056756228.1">
    <property type="nucleotide sequence ID" value="XM_056891233.1"/>
</dbReference>
<dbReference type="SMART" id="SM00487">
    <property type="entry name" value="DEXDc"/>
    <property type="match status" value="1"/>
</dbReference>
<protein>
    <recommendedName>
        <fullName evidence="8">ATP-dependent RNA helicase</fullName>
        <ecNumber evidence="8">3.6.4.13</ecNumber>
    </recommendedName>
</protein>
<keyword evidence="4 7" id="KW-0067">ATP-binding</keyword>
<reference evidence="12" key="1">
    <citation type="journal article" date="2023" name="IMA Fungus">
        <title>Comparative genomic study of the Penicillium genus elucidates a diverse pangenome and 15 lateral gene transfer events.</title>
        <authorList>
            <person name="Petersen C."/>
            <person name="Sorensen T."/>
            <person name="Nielsen M.R."/>
            <person name="Sondergaard T.E."/>
            <person name="Sorensen J.L."/>
            <person name="Fitzpatrick D.A."/>
            <person name="Frisvad J.C."/>
            <person name="Nielsen K.L."/>
        </authorList>
    </citation>
    <scope>NUCLEOTIDE SEQUENCE</scope>
    <source>
        <strain evidence="12">IBT 12815</strain>
    </source>
</reference>
<keyword evidence="2 7" id="KW-0378">Hydrolase</keyword>
<dbReference type="InterPro" id="IPR011545">
    <property type="entry name" value="DEAD/DEAH_box_helicase_dom"/>
</dbReference>
<dbReference type="PROSITE" id="PS00039">
    <property type="entry name" value="DEAD_ATP_HELICASE"/>
    <property type="match status" value="1"/>
</dbReference>
<dbReference type="InterPro" id="IPR000629">
    <property type="entry name" value="RNA-helicase_DEAD-box_CS"/>
</dbReference>
<sequence length="708" mass="77720">MMLGTARRFGVSHALRATAPRSISARLATQLPKWQAPSTLSSLAATRSLHSSFPRLSAATAEATVEETEPSKSAMITEFSDLAAENLIHNKIIKNIIQPDRMNLKTMTEVQSLTLNEIVKGDDILAQAKTGTGKTLAFLVPTLQNILNDPSVDVSKVGRRSARTGPSEIRALIISPTRELAEQIAVEAKKVAFGTGLIVQTAVGGTQKRAGLAKIQQEGCHLLIGTPGRLKDILSDPWTGVSAPKLNTLILDEADRLLDQGFAPDVEEIQSLLPDPTKLDRQTLMFSATVPREVMQMVRQTLKPDFKHVNTVREDEVPTHHRVPQKLVYTRGLENSLPALLELAQNWQARRDNGEDLRPFKAIAYFNSTAETKISADAFNNMARNSQFRQSSMGNMRMLEINSRLTQALRTRSADNFRKAREGILFSSDVTARGMDFPDVTHVVQIGVPRDRETYIHRLGRTARAGKEGEGWLFMHRAEQDVYRKRLGRLPLTLDTALETADADLSQTFSNDTSVGKIVNQVTEGLAQCDGATKVKSYMGQLGTTTGNFDSKREAIQALNQMFTVGYNMQTPPELSPRLMQQLGLNRIDGVSMGDGTRQRRDGGFSRGGSRGGFSRGGDRGDRGGFSRGSDRSGFSRGGERGERSGFSRGGERGERSGFSRGGDRGGFSRGGDRGSFTRGGDRGDRGDRPSRPRRAFDESFGNDSFRF</sequence>
<evidence type="ECO:0000256" key="2">
    <source>
        <dbReference type="ARBA" id="ARBA00022801"/>
    </source>
</evidence>
<evidence type="ECO:0000256" key="7">
    <source>
        <dbReference type="RuleBase" id="RU000492"/>
    </source>
</evidence>
<comment type="domain">
    <text evidence="8">The Q motif is unique to and characteristic of the DEAD box family of RNA helicases and controls ATP binding and hydrolysis.</text>
</comment>
<dbReference type="AlphaFoldDB" id="A0AAD6H4T9"/>
<evidence type="ECO:0000259" key="10">
    <source>
        <dbReference type="PROSITE" id="PS51192"/>
    </source>
</evidence>
<feature type="compositionally biased region" description="Basic and acidic residues" evidence="9">
    <location>
        <begin position="638"/>
        <end position="664"/>
    </location>
</feature>
<feature type="domain" description="Helicase C-terminal" evidence="11">
    <location>
        <begin position="339"/>
        <end position="516"/>
    </location>
</feature>
<dbReference type="EC" id="3.6.4.13" evidence="8"/>
<dbReference type="GO" id="GO:0003724">
    <property type="term" value="F:RNA helicase activity"/>
    <property type="evidence" value="ECO:0007669"/>
    <property type="project" value="UniProtKB-EC"/>
</dbReference>
<accession>A0AAD6H4T9</accession>
<comment type="catalytic activity">
    <reaction evidence="6 8">
        <text>ATP + H2O = ADP + phosphate + H(+)</text>
        <dbReference type="Rhea" id="RHEA:13065"/>
        <dbReference type="ChEBI" id="CHEBI:15377"/>
        <dbReference type="ChEBI" id="CHEBI:15378"/>
        <dbReference type="ChEBI" id="CHEBI:30616"/>
        <dbReference type="ChEBI" id="CHEBI:43474"/>
        <dbReference type="ChEBI" id="CHEBI:456216"/>
        <dbReference type="EC" id="3.6.4.13"/>
    </reaction>
</comment>
<keyword evidence="5 8" id="KW-0694">RNA-binding</keyword>
<evidence type="ECO:0000256" key="1">
    <source>
        <dbReference type="ARBA" id="ARBA00022741"/>
    </source>
</evidence>
<dbReference type="Pfam" id="PF00271">
    <property type="entry name" value="Helicase_C"/>
    <property type="match status" value="1"/>
</dbReference>
<dbReference type="Pfam" id="PF00270">
    <property type="entry name" value="DEAD"/>
    <property type="match status" value="1"/>
</dbReference>
<feature type="domain" description="Helicase ATP-binding" evidence="10">
    <location>
        <begin position="115"/>
        <end position="308"/>
    </location>
</feature>
<dbReference type="PANTHER" id="PTHR24031">
    <property type="entry name" value="RNA HELICASE"/>
    <property type="match status" value="1"/>
</dbReference>
<dbReference type="SMART" id="SM00490">
    <property type="entry name" value="HELICc"/>
    <property type="match status" value="1"/>
</dbReference>
<dbReference type="InterPro" id="IPR014001">
    <property type="entry name" value="Helicase_ATP-bd"/>
</dbReference>
<comment type="caution">
    <text evidence="12">The sequence shown here is derived from an EMBL/GenBank/DDBJ whole genome shotgun (WGS) entry which is preliminary data.</text>
</comment>
<evidence type="ECO:0000259" key="11">
    <source>
        <dbReference type="PROSITE" id="PS51194"/>
    </source>
</evidence>
<keyword evidence="3 7" id="KW-0347">Helicase</keyword>
<feature type="compositionally biased region" description="Gly residues" evidence="9">
    <location>
        <begin position="605"/>
        <end position="616"/>
    </location>
</feature>